<reference evidence="2" key="1">
    <citation type="submission" date="2021-02" db="EMBL/GenBank/DDBJ databases">
        <authorList>
            <person name="Nowell W R."/>
        </authorList>
    </citation>
    <scope>NUCLEOTIDE SEQUENCE</scope>
</reference>
<protein>
    <submittedName>
        <fullName evidence="2">Uncharacterized protein</fullName>
    </submittedName>
</protein>
<sequence length="251" mass="29495">MFARIFLISVPQHPKETKYSNITDVCTEHETLKNCIERELPSLKFNLFTNQTLKSIRSLPSSIQDEGNRSAYFSYILFVDLLKQMPQIKQAKEIMLNKCKDYYRRDKSELEKIELFRNTYTSVTAVSWYTRDSFVYRLVNQAFRTEDVALWYLFRFFIIDLCTQLENIYKEQIFESHLTLYCGQAHMPIKEFDNTKANIDGLISTNGFLSTSKDRENALQFVLGASDTENFKVVLYRALSKAQPLQSHYET</sequence>
<dbReference type="EMBL" id="CAJNOK010015648">
    <property type="protein sequence ID" value="CAF1229550.1"/>
    <property type="molecule type" value="Genomic_DNA"/>
</dbReference>
<dbReference type="EMBL" id="CAJOBA010037191">
    <property type="protein sequence ID" value="CAF4037462.1"/>
    <property type="molecule type" value="Genomic_DNA"/>
</dbReference>
<dbReference type="SUPFAM" id="SSF56399">
    <property type="entry name" value="ADP-ribosylation"/>
    <property type="match status" value="1"/>
</dbReference>
<dbReference type="Proteomes" id="UP000682733">
    <property type="component" value="Unassembled WGS sequence"/>
</dbReference>
<evidence type="ECO:0000313" key="3">
    <source>
        <dbReference type="Proteomes" id="UP000682733"/>
    </source>
</evidence>
<evidence type="ECO:0000313" key="2">
    <source>
        <dbReference type="EMBL" id="CAF4037462.1"/>
    </source>
</evidence>
<evidence type="ECO:0000313" key="1">
    <source>
        <dbReference type="EMBL" id="CAF1229550.1"/>
    </source>
</evidence>
<accession>A0A8S2P908</accession>
<gene>
    <name evidence="1" type="ORF">OVA965_LOCUS25308</name>
    <name evidence="2" type="ORF">TMI583_LOCUS26034</name>
</gene>
<comment type="caution">
    <text evidence="2">The sequence shown here is derived from an EMBL/GenBank/DDBJ whole genome shotgun (WGS) entry which is preliminary data.</text>
</comment>
<organism evidence="2 3">
    <name type="scientific">Didymodactylos carnosus</name>
    <dbReference type="NCBI Taxonomy" id="1234261"/>
    <lineage>
        <taxon>Eukaryota</taxon>
        <taxon>Metazoa</taxon>
        <taxon>Spiralia</taxon>
        <taxon>Gnathifera</taxon>
        <taxon>Rotifera</taxon>
        <taxon>Eurotatoria</taxon>
        <taxon>Bdelloidea</taxon>
        <taxon>Philodinida</taxon>
        <taxon>Philodinidae</taxon>
        <taxon>Didymodactylos</taxon>
    </lineage>
</organism>
<dbReference type="Proteomes" id="UP000677228">
    <property type="component" value="Unassembled WGS sequence"/>
</dbReference>
<name>A0A8S2P908_9BILA</name>
<proteinExistence type="predicted"/>
<dbReference type="AlphaFoldDB" id="A0A8S2P908"/>